<keyword evidence="3" id="KW-1185">Reference proteome</keyword>
<reference evidence="2 3" key="1">
    <citation type="submission" date="2023-07" db="EMBL/GenBank/DDBJ databases">
        <authorList>
            <person name="Girao M."/>
            <person name="Carvalho M.F."/>
        </authorList>
    </citation>
    <scope>NUCLEOTIDE SEQUENCE [LARGE SCALE GENOMIC DNA]</scope>
    <source>
        <strain evidence="2 3">YIM65754</strain>
    </source>
</reference>
<dbReference type="PANTHER" id="PTHR30024">
    <property type="entry name" value="ALIPHATIC SULFONATES-BINDING PROTEIN-RELATED"/>
    <property type="match status" value="1"/>
</dbReference>
<dbReference type="RefSeq" id="WP_330136061.1">
    <property type="nucleotide sequence ID" value="NZ_JAUTXY010000015.1"/>
</dbReference>
<evidence type="ECO:0000256" key="1">
    <source>
        <dbReference type="SAM" id="SignalP"/>
    </source>
</evidence>
<evidence type="ECO:0000313" key="2">
    <source>
        <dbReference type="EMBL" id="MEE2060874.1"/>
    </source>
</evidence>
<dbReference type="Proteomes" id="UP001336020">
    <property type="component" value="Unassembled WGS sequence"/>
</dbReference>
<protein>
    <recommendedName>
        <fullName evidence="4">NitT/TauT family transport system substrate-binding protein</fullName>
    </recommendedName>
</protein>
<comment type="caution">
    <text evidence="2">The sequence shown here is derived from an EMBL/GenBank/DDBJ whole genome shotgun (WGS) entry which is preliminary data.</text>
</comment>
<keyword evidence="1" id="KW-0732">Signal</keyword>
<dbReference type="PANTHER" id="PTHR30024:SF46">
    <property type="entry name" value="ABC TRANSPORTER, SUBSTRATE-BINDING LIPOPROTEIN"/>
    <property type="match status" value="1"/>
</dbReference>
<feature type="chain" id="PRO_5046316485" description="NitT/TauT family transport system substrate-binding protein" evidence="1">
    <location>
        <begin position="27"/>
        <end position="341"/>
    </location>
</feature>
<organism evidence="2 3">
    <name type="scientific">Rhodococcus artemisiae</name>
    <dbReference type="NCBI Taxonomy" id="714159"/>
    <lineage>
        <taxon>Bacteria</taxon>
        <taxon>Bacillati</taxon>
        <taxon>Actinomycetota</taxon>
        <taxon>Actinomycetes</taxon>
        <taxon>Mycobacteriales</taxon>
        <taxon>Nocardiaceae</taxon>
        <taxon>Rhodococcus</taxon>
    </lineage>
</organism>
<evidence type="ECO:0000313" key="3">
    <source>
        <dbReference type="Proteomes" id="UP001336020"/>
    </source>
</evidence>
<gene>
    <name evidence="2" type="ORF">Q7514_25460</name>
</gene>
<name>A0ABU7LH43_9NOCA</name>
<feature type="signal peptide" evidence="1">
    <location>
        <begin position="1"/>
        <end position="26"/>
    </location>
</feature>
<evidence type="ECO:0008006" key="4">
    <source>
        <dbReference type="Google" id="ProtNLM"/>
    </source>
</evidence>
<dbReference type="EMBL" id="JAUTXY010000015">
    <property type="protein sequence ID" value="MEE2060874.1"/>
    <property type="molecule type" value="Genomic_DNA"/>
</dbReference>
<dbReference type="SUPFAM" id="SSF53850">
    <property type="entry name" value="Periplasmic binding protein-like II"/>
    <property type="match status" value="1"/>
</dbReference>
<dbReference type="Gene3D" id="3.40.190.10">
    <property type="entry name" value="Periplasmic binding protein-like II"/>
    <property type="match status" value="2"/>
</dbReference>
<sequence length="341" mass="35519">MNRHHFPSRIRALVVALSVAAMLLTACGTDDDMSACGAETTESRAGSGLPDSLNVGVANNVAMAAPLTGLDDIGATTTSTSTASTPEELRTNFIAGNYDLAAMPINIAANLCAQGIDLVLVGTVSGNIVYLMGPEGTTIDDLRGQTVHIPFQNDIIDLVTRQILDSAGMTYAGGNPDVTLQYHPTPLDIATGLTSGSMQYAILPEHLSTVVAGASDNIVEAQSMQDLWVEQTTASSLPFAGFVLRGEVAREYPDLVGALQTTLLGSVIEVVSDPQQGAVAISDIVPIPADVVGQVLPDLRPTYLPAAEGRADTELLYESLMRTVPDSIGGEMPADGFYGAS</sequence>
<proteinExistence type="predicted"/>
<accession>A0ABU7LH43</accession>
<dbReference type="PROSITE" id="PS51257">
    <property type="entry name" value="PROKAR_LIPOPROTEIN"/>
    <property type="match status" value="1"/>
</dbReference>